<proteinExistence type="predicted"/>
<dbReference type="Proteomes" id="UP000323000">
    <property type="component" value="Chromosome 13"/>
</dbReference>
<dbReference type="EMBL" id="VAHF01000013">
    <property type="protein sequence ID" value="TXG47685.1"/>
    <property type="molecule type" value="Genomic_DNA"/>
</dbReference>
<dbReference type="OrthoDB" id="4062651at2759"/>
<gene>
    <name evidence="2" type="ORF">EZV62_026979</name>
</gene>
<dbReference type="PANTHER" id="PTHR47976:SF30">
    <property type="entry name" value="RECEPTOR-LIKE SERINE_THREONINE-PROTEIN KINASE"/>
    <property type="match status" value="1"/>
</dbReference>
<name>A0A5C7GSX2_9ROSI</name>
<sequence length="111" mass="12617">MFIDHMPSSKFLMTVEEERLIDMVDKYSEDMQLHWSEVMQMMRVALWCLQNDFNKRPSMSTVVKVLEGTMDFEASLIDVTVTAITRVTEEQFGTSCATTSALSPSVLSGPR</sequence>
<dbReference type="PANTHER" id="PTHR47976">
    <property type="entry name" value="G-TYPE LECTIN S-RECEPTOR-LIKE SERINE/THREONINE-PROTEIN KINASE SD2-5"/>
    <property type="match status" value="1"/>
</dbReference>
<dbReference type="AlphaFoldDB" id="A0A5C7GSX2"/>
<organism evidence="2 3">
    <name type="scientific">Acer yangbiense</name>
    <dbReference type="NCBI Taxonomy" id="1000413"/>
    <lineage>
        <taxon>Eukaryota</taxon>
        <taxon>Viridiplantae</taxon>
        <taxon>Streptophyta</taxon>
        <taxon>Embryophyta</taxon>
        <taxon>Tracheophyta</taxon>
        <taxon>Spermatophyta</taxon>
        <taxon>Magnoliopsida</taxon>
        <taxon>eudicotyledons</taxon>
        <taxon>Gunneridae</taxon>
        <taxon>Pentapetalae</taxon>
        <taxon>rosids</taxon>
        <taxon>malvids</taxon>
        <taxon>Sapindales</taxon>
        <taxon>Sapindaceae</taxon>
        <taxon>Hippocastanoideae</taxon>
        <taxon>Acereae</taxon>
        <taxon>Acer</taxon>
    </lineage>
</organism>
<accession>A0A5C7GSX2</accession>
<comment type="caution">
    <text evidence="2">The sequence shown here is derived from an EMBL/GenBank/DDBJ whole genome shotgun (WGS) entry which is preliminary data.</text>
</comment>
<evidence type="ECO:0000313" key="3">
    <source>
        <dbReference type="Proteomes" id="UP000323000"/>
    </source>
</evidence>
<evidence type="ECO:0000256" key="1">
    <source>
        <dbReference type="ARBA" id="ARBA00022729"/>
    </source>
</evidence>
<reference evidence="3" key="1">
    <citation type="journal article" date="2019" name="Gigascience">
        <title>De novo genome assembly of the endangered Acer yangbiense, a plant species with extremely small populations endemic to Yunnan Province, China.</title>
        <authorList>
            <person name="Yang J."/>
            <person name="Wariss H.M."/>
            <person name="Tao L."/>
            <person name="Zhang R."/>
            <person name="Yun Q."/>
            <person name="Hollingsworth P."/>
            <person name="Dao Z."/>
            <person name="Luo G."/>
            <person name="Guo H."/>
            <person name="Ma Y."/>
            <person name="Sun W."/>
        </authorList>
    </citation>
    <scope>NUCLEOTIDE SEQUENCE [LARGE SCALE GENOMIC DNA]</scope>
    <source>
        <strain evidence="3">cv. Malutang</strain>
    </source>
</reference>
<evidence type="ECO:0008006" key="4">
    <source>
        <dbReference type="Google" id="ProtNLM"/>
    </source>
</evidence>
<dbReference type="SUPFAM" id="SSF56112">
    <property type="entry name" value="Protein kinase-like (PK-like)"/>
    <property type="match status" value="1"/>
</dbReference>
<keyword evidence="1" id="KW-0732">Signal</keyword>
<keyword evidence="3" id="KW-1185">Reference proteome</keyword>
<dbReference type="Gene3D" id="1.10.510.10">
    <property type="entry name" value="Transferase(Phosphotransferase) domain 1"/>
    <property type="match status" value="1"/>
</dbReference>
<dbReference type="InterPro" id="IPR051343">
    <property type="entry name" value="G-type_lectin_kinases/EP1-like"/>
</dbReference>
<evidence type="ECO:0000313" key="2">
    <source>
        <dbReference type="EMBL" id="TXG47685.1"/>
    </source>
</evidence>
<dbReference type="InterPro" id="IPR011009">
    <property type="entry name" value="Kinase-like_dom_sf"/>
</dbReference>
<protein>
    <recommendedName>
        <fullName evidence="4">Serine-threonine/tyrosine-protein kinase catalytic domain-containing protein</fullName>
    </recommendedName>
</protein>